<evidence type="ECO:0000313" key="3">
    <source>
        <dbReference type="Proteomes" id="UP000198565"/>
    </source>
</evidence>
<feature type="transmembrane region" description="Helical" evidence="1">
    <location>
        <begin position="200"/>
        <end position="219"/>
    </location>
</feature>
<reference evidence="3" key="1">
    <citation type="submission" date="2016-10" db="EMBL/GenBank/DDBJ databases">
        <authorList>
            <person name="Varghese N."/>
            <person name="Submissions S."/>
        </authorList>
    </citation>
    <scope>NUCLEOTIDE SEQUENCE [LARGE SCALE GENOMIC DNA]</scope>
    <source>
        <strain evidence="3">CGMCC 1.4250</strain>
    </source>
</reference>
<dbReference type="STRING" id="334253.SAMN04487943_105185"/>
<organism evidence="2 3">
    <name type="scientific">Gracilibacillus orientalis</name>
    <dbReference type="NCBI Taxonomy" id="334253"/>
    <lineage>
        <taxon>Bacteria</taxon>
        <taxon>Bacillati</taxon>
        <taxon>Bacillota</taxon>
        <taxon>Bacilli</taxon>
        <taxon>Bacillales</taxon>
        <taxon>Bacillaceae</taxon>
        <taxon>Gracilibacillus</taxon>
    </lineage>
</organism>
<dbReference type="Proteomes" id="UP000198565">
    <property type="component" value="Unassembled WGS sequence"/>
</dbReference>
<name>A0A1I4LTB4_9BACI</name>
<dbReference type="InterPro" id="IPR006938">
    <property type="entry name" value="DUF624"/>
</dbReference>
<protein>
    <submittedName>
        <fullName evidence="2">Uncharacterized membrane protein YesL</fullName>
    </submittedName>
</protein>
<evidence type="ECO:0000313" key="2">
    <source>
        <dbReference type="EMBL" id="SFL94086.1"/>
    </source>
</evidence>
<accession>A0A1I4LTB4</accession>
<dbReference type="Pfam" id="PF04854">
    <property type="entry name" value="DUF624"/>
    <property type="match status" value="1"/>
</dbReference>
<keyword evidence="1" id="KW-0812">Transmembrane</keyword>
<keyword evidence="1" id="KW-1133">Transmembrane helix</keyword>
<evidence type="ECO:0000256" key="1">
    <source>
        <dbReference type="SAM" id="Phobius"/>
    </source>
</evidence>
<keyword evidence="3" id="KW-1185">Reference proteome</keyword>
<gene>
    <name evidence="2" type="ORF">SAMN04487943_105185</name>
</gene>
<sequence length="230" mass="26661">MHMQYAGLMGRFYVIADWVYKFSFANIIWLVFNIPIIFVLFNLLLADEIAVILVLFAMMLWLSPFVFFPSTIALFSVVNQFIKNEEVKLLSDFWGYYRGNYKKSMKIGAICTIFWAILIIDFFYVLELGNVVLTYVFIVLGFFALVYNLHIFSAAVNIDSKVRSLLKQVAIIMFGHPILSMSLGLLSLAFFYLITQWLTFLFPLFFGSILVFLSLLVFIKSYTNLELSRP</sequence>
<feature type="transmembrane region" description="Helical" evidence="1">
    <location>
        <begin position="170"/>
        <end position="194"/>
    </location>
</feature>
<feature type="transmembrane region" description="Helical" evidence="1">
    <location>
        <begin position="132"/>
        <end position="158"/>
    </location>
</feature>
<dbReference type="AlphaFoldDB" id="A0A1I4LTB4"/>
<dbReference type="OrthoDB" id="2182676at2"/>
<proteinExistence type="predicted"/>
<keyword evidence="1" id="KW-0472">Membrane</keyword>
<dbReference type="EMBL" id="FOTR01000005">
    <property type="protein sequence ID" value="SFL94086.1"/>
    <property type="molecule type" value="Genomic_DNA"/>
</dbReference>
<feature type="transmembrane region" description="Helical" evidence="1">
    <location>
        <begin position="107"/>
        <end position="126"/>
    </location>
</feature>
<feature type="transmembrane region" description="Helical" evidence="1">
    <location>
        <begin position="49"/>
        <end position="78"/>
    </location>
</feature>
<feature type="transmembrane region" description="Helical" evidence="1">
    <location>
        <begin position="20"/>
        <end position="43"/>
    </location>
</feature>